<keyword evidence="3" id="KW-1185">Reference proteome</keyword>
<feature type="compositionally biased region" description="Basic and acidic residues" evidence="1">
    <location>
        <begin position="37"/>
        <end position="52"/>
    </location>
</feature>
<protein>
    <submittedName>
        <fullName evidence="2">Uncharacterized protein</fullName>
    </submittedName>
</protein>
<accession>A0AAV3Y474</accession>
<dbReference type="Proteomes" id="UP000735302">
    <property type="component" value="Unassembled WGS sequence"/>
</dbReference>
<evidence type="ECO:0000313" key="2">
    <source>
        <dbReference type="EMBL" id="GFN77200.1"/>
    </source>
</evidence>
<proteinExistence type="predicted"/>
<name>A0AAV3Y474_9GAST</name>
<evidence type="ECO:0000313" key="3">
    <source>
        <dbReference type="Proteomes" id="UP000735302"/>
    </source>
</evidence>
<feature type="compositionally biased region" description="Pro residues" evidence="1">
    <location>
        <begin position="1"/>
        <end position="23"/>
    </location>
</feature>
<dbReference type="AlphaFoldDB" id="A0AAV3Y474"/>
<gene>
    <name evidence="2" type="ORF">PoB_000370600</name>
</gene>
<dbReference type="EMBL" id="BLXT01000438">
    <property type="protein sequence ID" value="GFN77200.1"/>
    <property type="molecule type" value="Genomic_DNA"/>
</dbReference>
<organism evidence="2 3">
    <name type="scientific">Plakobranchus ocellatus</name>
    <dbReference type="NCBI Taxonomy" id="259542"/>
    <lineage>
        <taxon>Eukaryota</taxon>
        <taxon>Metazoa</taxon>
        <taxon>Spiralia</taxon>
        <taxon>Lophotrochozoa</taxon>
        <taxon>Mollusca</taxon>
        <taxon>Gastropoda</taxon>
        <taxon>Heterobranchia</taxon>
        <taxon>Euthyneura</taxon>
        <taxon>Panpulmonata</taxon>
        <taxon>Sacoglossa</taxon>
        <taxon>Placobranchoidea</taxon>
        <taxon>Plakobranchidae</taxon>
        <taxon>Plakobranchus</taxon>
    </lineage>
</organism>
<feature type="compositionally biased region" description="Polar residues" evidence="1">
    <location>
        <begin position="64"/>
        <end position="80"/>
    </location>
</feature>
<feature type="region of interest" description="Disordered" evidence="1">
    <location>
        <begin position="1"/>
        <end position="126"/>
    </location>
</feature>
<evidence type="ECO:0000256" key="1">
    <source>
        <dbReference type="SAM" id="MobiDB-lite"/>
    </source>
</evidence>
<reference evidence="2 3" key="1">
    <citation type="journal article" date="2021" name="Elife">
        <title>Chloroplast acquisition without the gene transfer in kleptoplastic sea slugs, Plakobranchus ocellatus.</title>
        <authorList>
            <person name="Maeda T."/>
            <person name="Takahashi S."/>
            <person name="Yoshida T."/>
            <person name="Shimamura S."/>
            <person name="Takaki Y."/>
            <person name="Nagai Y."/>
            <person name="Toyoda A."/>
            <person name="Suzuki Y."/>
            <person name="Arimoto A."/>
            <person name="Ishii H."/>
            <person name="Satoh N."/>
            <person name="Nishiyama T."/>
            <person name="Hasebe M."/>
            <person name="Maruyama T."/>
            <person name="Minagawa J."/>
            <person name="Obokata J."/>
            <person name="Shigenobu S."/>
        </authorList>
    </citation>
    <scope>NUCLEOTIDE SEQUENCE [LARGE SCALE GENOMIC DNA]</scope>
</reference>
<sequence>MSDQPAPVPPSSRGPAPPLPEKPPSVAERTRLLRSSFRKEDGEKPKVPEKPRPNQPQPQPTALEYQQNRRSNGSLSNGERSPSPPPVTAGPTTVQKPPVPEKNVGQAPLATFGDSNREVNGRPPASTAAPVCIQSVYQLTEQANFTHLSMVTTVI</sequence>
<comment type="caution">
    <text evidence="2">The sequence shown here is derived from an EMBL/GenBank/DDBJ whole genome shotgun (WGS) entry which is preliminary data.</text>
</comment>